<gene>
    <name evidence="6" type="ORF">GCM10011402_15010</name>
</gene>
<dbReference type="PANTHER" id="PTHR12714:SF24">
    <property type="entry name" value="SLR1182 PROTEIN"/>
    <property type="match status" value="1"/>
</dbReference>
<dbReference type="GO" id="GO:0032259">
    <property type="term" value="P:methylation"/>
    <property type="evidence" value="ECO:0007669"/>
    <property type="project" value="UniProtKB-KW"/>
</dbReference>
<protein>
    <submittedName>
        <fullName evidence="6">S-isoprenylcysteine methyltransferase</fullName>
    </submittedName>
</protein>
<evidence type="ECO:0000313" key="6">
    <source>
        <dbReference type="EMBL" id="GGF63857.1"/>
    </source>
</evidence>
<keyword evidence="2 5" id="KW-0812">Transmembrane</keyword>
<evidence type="ECO:0000256" key="4">
    <source>
        <dbReference type="ARBA" id="ARBA00023136"/>
    </source>
</evidence>
<organism evidence="6 7">
    <name type="scientific">Paracoccus acridae</name>
    <dbReference type="NCBI Taxonomy" id="1795310"/>
    <lineage>
        <taxon>Bacteria</taxon>
        <taxon>Pseudomonadati</taxon>
        <taxon>Pseudomonadota</taxon>
        <taxon>Alphaproteobacteria</taxon>
        <taxon>Rhodobacterales</taxon>
        <taxon>Paracoccaceae</taxon>
        <taxon>Paracoccus</taxon>
    </lineage>
</organism>
<evidence type="ECO:0000256" key="3">
    <source>
        <dbReference type="ARBA" id="ARBA00022989"/>
    </source>
</evidence>
<dbReference type="GO" id="GO:0008168">
    <property type="term" value="F:methyltransferase activity"/>
    <property type="evidence" value="ECO:0007669"/>
    <property type="project" value="UniProtKB-KW"/>
</dbReference>
<evidence type="ECO:0000256" key="1">
    <source>
        <dbReference type="ARBA" id="ARBA00004127"/>
    </source>
</evidence>
<dbReference type="RefSeq" id="WP_103173697.1">
    <property type="nucleotide sequence ID" value="NZ_BMIV01000004.1"/>
</dbReference>
<evidence type="ECO:0000313" key="7">
    <source>
        <dbReference type="Proteomes" id="UP000640509"/>
    </source>
</evidence>
<keyword evidence="6" id="KW-0489">Methyltransferase</keyword>
<feature type="transmembrane region" description="Helical" evidence="5">
    <location>
        <begin position="89"/>
        <end position="116"/>
    </location>
</feature>
<keyword evidence="4 5" id="KW-0472">Membrane</keyword>
<dbReference type="InterPro" id="IPR007318">
    <property type="entry name" value="Phopholipid_MeTrfase"/>
</dbReference>
<feature type="transmembrane region" description="Helical" evidence="5">
    <location>
        <begin position="35"/>
        <end position="53"/>
    </location>
</feature>
<name>A0ABQ1VGF7_9RHOB</name>
<dbReference type="Proteomes" id="UP000640509">
    <property type="component" value="Unassembled WGS sequence"/>
</dbReference>
<comment type="subcellular location">
    <subcellularLocation>
        <location evidence="1">Endomembrane system</location>
        <topology evidence="1">Multi-pass membrane protein</topology>
    </subcellularLocation>
</comment>
<comment type="caution">
    <text evidence="6">The sequence shown here is derived from an EMBL/GenBank/DDBJ whole genome shotgun (WGS) entry which is preliminary data.</text>
</comment>
<reference evidence="7" key="1">
    <citation type="journal article" date="2019" name="Int. J. Syst. Evol. Microbiol.">
        <title>The Global Catalogue of Microorganisms (GCM) 10K type strain sequencing project: providing services to taxonomists for standard genome sequencing and annotation.</title>
        <authorList>
            <consortium name="The Broad Institute Genomics Platform"/>
            <consortium name="The Broad Institute Genome Sequencing Center for Infectious Disease"/>
            <person name="Wu L."/>
            <person name="Ma J."/>
        </authorList>
    </citation>
    <scope>NUCLEOTIDE SEQUENCE [LARGE SCALE GENOMIC DNA]</scope>
    <source>
        <strain evidence="7">CGMCC 1.15419</strain>
    </source>
</reference>
<keyword evidence="3 5" id="KW-1133">Transmembrane helix</keyword>
<dbReference type="PANTHER" id="PTHR12714">
    <property type="entry name" value="PROTEIN-S ISOPRENYLCYSTEINE O-METHYLTRANSFERASE"/>
    <property type="match status" value="1"/>
</dbReference>
<accession>A0ABQ1VGF7</accession>
<proteinExistence type="predicted"/>
<evidence type="ECO:0000256" key="5">
    <source>
        <dbReference type="SAM" id="Phobius"/>
    </source>
</evidence>
<dbReference type="Gene3D" id="1.20.120.1630">
    <property type="match status" value="1"/>
</dbReference>
<dbReference type="EMBL" id="BMIV01000004">
    <property type="protein sequence ID" value="GGF63857.1"/>
    <property type="molecule type" value="Genomic_DNA"/>
</dbReference>
<sequence length="147" mass="16294">MKLTADYPKIWLALFVLAGWLAGRLAPHGPGWLAGWGLVLALAGLALMIWAGWTMRRAQTTVDPHGQPRHLVTSGPFRLSRNPIYVADAMILAGLCLAFRAPLAALPLVAGFVLVISARFIPHEEQRLAQAFPEAFATYRQRTRRWL</sequence>
<keyword evidence="7" id="KW-1185">Reference proteome</keyword>
<evidence type="ECO:0000256" key="2">
    <source>
        <dbReference type="ARBA" id="ARBA00022692"/>
    </source>
</evidence>
<keyword evidence="6" id="KW-0808">Transferase</keyword>
<dbReference type="Pfam" id="PF04191">
    <property type="entry name" value="PEMT"/>
    <property type="match status" value="1"/>
</dbReference>